<feature type="compositionally biased region" description="Gly residues" evidence="1">
    <location>
        <begin position="70"/>
        <end position="87"/>
    </location>
</feature>
<evidence type="ECO:0000313" key="3">
    <source>
        <dbReference type="Proteomes" id="UP000469558"/>
    </source>
</evidence>
<keyword evidence="3" id="KW-1185">Reference proteome</keyword>
<proteinExistence type="predicted"/>
<reference evidence="2 3" key="1">
    <citation type="submission" date="2018-05" db="EMBL/GenBank/DDBJ databases">
        <title>Genome sequencing and assembly of the regulated plant pathogen Lachnellula willkommii and related sister species for the development of diagnostic species identification markers.</title>
        <authorList>
            <person name="Giroux E."/>
            <person name="Bilodeau G."/>
        </authorList>
    </citation>
    <scope>NUCLEOTIDE SEQUENCE [LARGE SCALE GENOMIC DNA]</scope>
    <source>
        <strain evidence="2 3">CBS 268.59</strain>
    </source>
</reference>
<comment type="caution">
    <text evidence="2">The sequence shown here is derived from an EMBL/GenBank/DDBJ whole genome shotgun (WGS) entry which is preliminary data.</text>
</comment>
<name>A0A8T9CHR4_9HELO</name>
<protein>
    <submittedName>
        <fullName evidence="2">Uncharacterized protein</fullName>
    </submittedName>
</protein>
<organism evidence="2 3">
    <name type="scientific">Lachnellula suecica</name>
    <dbReference type="NCBI Taxonomy" id="602035"/>
    <lineage>
        <taxon>Eukaryota</taxon>
        <taxon>Fungi</taxon>
        <taxon>Dikarya</taxon>
        <taxon>Ascomycota</taxon>
        <taxon>Pezizomycotina</taxon>
        <taxon>Leotiomycetes</taxon>
        <taxon>Helotiales</taxon>
        <taxon>Lachnaceae</taxon>
        <taxon>Lachnellula</taxon>
    </lineage>
</organism>
<dbReference type="AlphaFoldDB" id="A0A8T9CHR4"/>
<dbReference type="EMBL" id="QGMK01000339">
    <property type="protein sequence ID" value="TVY82303.1"/>
    <property type="molecule type" value="Genomic_DNA"/>
</dbReference>
<evidence type="ECO:0000256" key="1">
    <source>
        <dbReference type="SAM" id="MobiDB-lite"/>
    </source>
</evidence>
<accession>A0A8T9CHR4</accession>
<feature type="region of interest" description="Disordered" evidence="1">
    <location>
        <begin position="1"/>
        <end position="110"/>
    </location>
</feature>
<sequence length="146" mass="15082">MYNPSYGYGPGPGTPGAFNPNNGAPPPHLNPHHQQPGPGQPPQQMMYNPQQQQQQQQQYAVQGQPHQSPYGGGAPGPGMGGNAGGMGMMPNSGIPHMGGSHDPDLPSVSSAINDLATYGARPSLPRVHACSCRELAPGGSKKQQLG</sequence>
<evidence type="ECO:0000313" key="2">
    <source>
        <dbReference type="EMBL" id="TVY82303.1"/>
    </source>
</evidence>
<feature type="compositionally biased region" description="Low complexity" evidence="1">
    <location>
        <begin position="32"/>
        <end position="69"/>
    </location>
</feature>
<gene>
    <name evidence="2" type="ORF">LSUE1_G002241</name>
</gene>
<dbReference type="Proteomes" id="UP000469558">
    <property type="component" value="Unassembled WGS sequence"/>
</dbReference>